<protein>
    <submittedName>
        <fullName evidence="2">Uncharacterized protein</fullName>
    </submittedName>
</protein>
<feature type="compositionally biased region" description="Polar residues" evidence="1">
    <location>
        <begin position="57"/>
        <end position="67"/>
    </location>
</feature>
<evidence type="ECO:0000313" key="3">
    <source>
        <dbReference type="Proteomes" id="UP001190700"/>
    </source>
</evidence>
<dbReference type="AlphaFoldDB" id="A0AAE0GE44"/>
<gene>
    <name evidence="2" type="ORF">CYMTET_15475</name>
</gene>
<feature type="compositionally biased region" description="Basic and acidic residues" evidence="1">
    <location>
        <begin position="272"/>
        <end position="288"/>
    </location>
</feature>
<feature type="compositionally biased region" description="Low complexity" evidence="1">
    <location>
        <begin position="177"/>
        <end position="197"/>
    </location>
</feature>
<reference evidence="2 3" key="1">
    <citation type="journal article" date="2015" name="Genome Biol. Evol.">
        <title>Comparative Genomics of a Bacterivorous Green Alga Reveals Evolutionary Causalities and Consequences of Phago-Mixotrophic Mode of Nutrition.</title>
        <authorList>
            <person name="Burns J.A."/>
            <person name="Paasch A."/>
            <person name="Narechania A."/>
            <person name="Kim E."/>
        </authorList>
    </citation>
    <scope>NUCLEOTIDE SEQUENCE [LARGE SCALE GENOMIC DNA]</scope>
    <source>
        <strain evidence="2 3">PLY_AMNH</strain>
    </source>
</reference>
<evidence type="ECO:0000313" key="2">
    <source>
        <dbReference type="EMBL" id="KAK3276446.1"/>
    </source>
</evidence>
<keyword evidence="3" id="KW-1185">Reference proteome</keyword>
<name>A0AAE0GE44_9CHLO</name>
<sequence>MSDEAQKSTTNVHRNPEVFIDGTDRGVVLLRGKPQNSQSTIEVPPPRSSTASKSSSDQIPETDTQADCQREEPAYFAARPRPSSGSQKFWVGLGPTGSGILPSPRDKDSGTDAPQADAAHKEAAYVGAPSAVSSDAAEPQSFSVAQPPKDKVAEQETETSQQVELKQRVLQEQAPFADSLPSSRPSSGSSHASAAFSEDSAFKEHSDKQAKQLKPVFKDSGFVGHHHANAHDEETCPICSISLAIVEESLQEPWEESAAEARAEAKRKRAEAKRTRAEALRKKSELRRVKGGSGGGSKSTEGEVQLWTLNCFGFLFRNFPIKQAAHIPAFEVEQAKVTGWDFPSVLRCA</sequence>
<evidence type="ECO:0000256" key="1">
    <source>
        <dbReference type="SAM" id="MobiDB-lite"/>
    </source>
</evidence>
<feature type="region of interest" description="Disordered" evidence="1">
    <location>
        <begin position="1"/>
        <end position="209"/>
    </location>
</feature>
<feature type="region of interest" description="Disordered" evidence="1">
    <location>
        <begin position="256"/>
        <end position="299"/>
    </location>
</feature>
<proteinExistence type="predicted"/>
<organism evidence="2 3">
    <name type="scientific">Cymbomonas tetramitiformis</name>
    <dbReference type="NCBI Taxonomy" id="36881"/>
    <lineage>
        <taxon>Eukaryota</taxon>
        <taxon>Viridiplantae</taxon>
        <taxon>Chlorophyta</taxon>
        <taxon>Pyramimonadophyceae</taxon>
        <taxon>Pyramimonadales</taxon>
        <taxon>Pyramimonadaceae</taxon>
        <taxon>Cymbomonas</taxon>
    </lineage>
</organism>
<comment type="caution">
    <text evidence="2">The sequence shown here is derived from an EMBL/GenBank/DDBJ whole genome shotgun (WGS) entry which is preliminary data.</text>
</comment>
<dbReference type="Proteomes" id="UP001190700">
    <property type="component" value="Unassembled WGS sequence"/>
</dbReference>
<dbReference type="EMBL" id="LGRX02006552">
    <property type="protein sequence ID" value="KAK3276446.1"/>
    <property type="molecule type" value="Genomic_DNA"/>
</dbReference>
<feature type="compositionally biased region" description="Basic and acidic residues" evidence="1">
    <location>
        <begin position="200"/>
        <end position="209"/>
    </location>
</feature>
<accession>A0AAE0GE44</accession>